<evidence type="ECO:0000256" key="3">
    <source>
        <dbReference type="ARBA" id="ARBA00022806"/>
    </source>
</evidence>
<dbReference type="InterPro" id="IPR050079">
    <property type="entry name" value="DEAD_box_RNA_helicase"/>
</dbReference>
<comment type="similarity">
    <text evidence="5">Belongs to the DEAD box helicase family.</text>
</comment>
<dbReference type="SUPFAM" id="SSF52540">
    <property type="entry name" value="P-loop containing nucleoside triphosphate hydrolases"/>
    <property type="match status" value="1"/>
</dbReference>
<dbReference type="PANTHER" id="PTHR47959">
    <property type="entry name" value="ATP-DEPENDENT RNA HELICASE RHLE-RELATED"/>
    <property type="match status" value="1"/>
</dbReference>
<comment type="caution">
    <text evidence="11">The sequence shown here is derived from an EMBL/GenBank/DDBJ whole genome shotgun (WGS) entry which is preliminary data.</text>
</comment>
<evidence type="ECO:0000259" key="10">
    <source>
        <dbReference type="PROSITE" id="PS51195"/>
    </source>
</evidence>
<organism evidence="11 12">
    <name type="scientific">Aquibaculum arenosum</name>
    <dbReference type="NCBI Taxonomy" id="3032591"/>
    <lineage>
        <taxon>Bacteria</taxon>
        <taxon>Pseudomonadati</taxon>
        <taxon>Pseudomonadota</taxon>
        <taxon>Alphaproteobacteria</taxon>
        <taxon>Rhodospirillales</taxon>
        <taxon>Rhodovibrionaceae</taxon>
        <taxon>Aquibaculum</taxon>
    </lineage>
</organism>
<dbReference type="Proteomes" id="UP001215503">
    <property type="component" value="Unassembled WGS sequence"/>
</dbReference>
<dbReference type="PROSITE" id="PS51192">
    <property type="entry name" value="HELICASE_ATP_BIND_1"/>
    <property type="match status" value="1"/>
</dbReference>
<dbReference type="CDD" id="cd00268">
    <property type="entry name" value="DEADc"/>
    <property type="match status" value="1"/>
</dbReference>
<proteinExistence type="inferred from homology"/>
<evidence type="ECO:0000313" key="12">
    <source>
        <dbReference type="Proteomes" id="UP001215503"/>
    </source>
</evidence>
<feature type="domain" description="Helicase ATP-binding" evidence="8">
    <location>
        <begin position="33"/>
        <end position="208"/>
    </location>
</feature>
<evidence type="ECO:0000259" key="9">
    <source>
        <dbReference type="PROSITE" id="PS51194"/>
    </source>
</evidence>
<sequence length="457" mass="49596">MTQFTDLGLAEPLLRALTDEGYTTPTPIQAQAIPGVAAGRDLLGVAQTGTGKTAAFALPLLHRLHEMGGRPKRKSCRVLVLSPTRELASQIRDSFRAYGRHLSLTSAVVFGGVPINRQIRTLQNGVDVLVATPGRLLDLTGQRALDLTGVEMFVLDEADQMLDMGFIQPIRQVVAQLPKRRQNLFFSATMPGDIAKLAGELLTDPLRVAVTPVASTAERVSQRVILVDGVDKRGLLTEVLNDVGFDRALIFSRTKHGADKIARNLTSDGLPAEAIHGNKSQGQRERTLGAFRQGRVRVLVATDIAARGIDVDGITHVVNYDLPNVPESYVHRIGRTARAGADGEAISFCNAEERAYLKDIEKLIRQQIPSEDRRRGNEPEFMPRPKQGRGNGKSQRSPRPANNDSGWNKGSRAGKPRSRPAQANSRGNGRGAGKPADDGGRPDMGGVGFMRERRRAG</sequence>
<dbReference type="CDD" id="cd18787">
    <property type="entry name" value="SF2_C_DEAD"/>
    <property type="match status" value="1"/>
</dbReference>
<keyword evidence="4" id="KW-0067">ATP-binding</keyword>
<feature type="region of interest" description="Disordered" evidence="7">
    <location>
        <begin position="367"/>
        <end position="457"/>
    </location>
</feature>
<evidence type="ECO:0000256" key="1">
    <source>
        <dbReference type="ARBA" id="ARBA00022741"/>
    </source>
</evidence>
<dbReference type="InterPro" id="IPR014014">
    <property type="entry name" value="RNA_helicase_DEAD_Q_motif"/>
</dbReference>
<evidence type="ECO:0000256" key="2">
    <source>
        <dbReference type="ARBA" id="ARBA00022801"/>
    </source>
</evidence>
<dbReference type="InterPro" id="IPR027417">
    <property type="entry name" value="P-loop_NTPase"/>
</dbReference>
<feature type="domain" description="DEAD-box RNA helicase Q" evidence="10">
    <location>
        <begin position="2"/>
        <end position="30"/>
    </location>
</feature>
<dbReference type="InterPro" id="IPR044742">
    <property type="entry name" value="DEAD/DEAH_RhlB"/>
</dbReference>
<accession>A0ABT5YJS7</accession>
<evidence type="ECO:0000256" key="7">
    <source>
        <dbReference type="SAM" id="MobiDB-lite"/>
    </source>
</evidence>
<keyword evidence="2" id="KW-0378">Hydrolase</keyword>
<dbReference type="EMBL" id="JARHUD010000002">
    <property type="protein sequence ID" value="MDF2095194.1"/>
    <property type="molecule type" value="Genomic_DNA"/>
</dbReference>
<evidence type="ECO:0000256" key="5">
    <source>
        <dbReference type="ARBA" id="ARBA00038437"/>
    </source>
</evidence>
<gene>
    <name evidence="11" type="ORF">P2G67_04310</name>
</gene>
<dbReference type="PROSITE" id="PS51195">
    <property type="entry name" value="Q_MOTIF"/>
    <property type="match status" value="1"/>
</dbReference>
<dbReference type="Pfam" id="PF00270">
    <property type="entry name" value="DEAD"/>
    <property type="match status" value="1"/>
</dbReference>
<evidence type="ECO:0000256" key="4">
    <source>
        <dbReference type="ARBA" id="ARBA00022840"/>
    </source>
</evidence>
<dbReference type="SMART" id="SM00487">
    <property type="entry name" value="DEXDc"/>
    <property type="match status" value="1"/>
</dbReference>
<keyword evidence="1" id="KW-0547">Nucleotide-binding</keyword>
<dbReference type="GO" id="GO:0004386">
    <property type="term" value="F:helicase activity"/>
    <property type="evidence" value="ECO:0007669"/>
    <property type="project" value="UniProtKB-KW"/>
</dbReference>
<feature type="compositionally biased region" description="Polar residues" evidence="7">
    <location>
        <begin position="392"/>
        <end position="408"/>
    </location>
</feature>
<feature type="domain" description="Helicase C-terminal" evidence="9">
    <location>
        <begin position="235"/>
        <end position="380"/>
    </location>
</feature>
<feature type="compositionally biased region" description="Basic and acidic residues" evidence="7">
    <location>
        <begin position="367"/>
        <end position="383"/>
    </location>
</feature>
<evidence type="ECO:0000313" key="11">
    <source>
        <dbReference type="EMBL" id="MDF2095194.1"/>
    </source>
</evidence>
<dbReference type="Gene3D" id="3.40.50.300">
    <property type="entry name" value="P-loop containing nucleotide triphosphate hydrolases"/>
    <property type="match status" value="2"/>
</dbReference>
<protein>
    <submittedName>
        <fullName evidence="11">DEAD/DEAH box helicase</fullName>
    </submittedName>
</protein>
<dbReference type="InterPro" id="IPR014001">
    <property type="entry name" value="Helicase_ATP-bd"/>
</dbReference>
<dbReference type="PANTHER" id="PTHR47959:SF13">
    <property type="entry name" value="ATP-DEPENDENT RNA HELICASE RHLE"/>
    <property type="match status" value="1"/>
</dbReference>
<dbReference type="Pfam" id="PF00271">
    <property type="entry name" value="Helicase_C"/>
    <property type="match status" value="1"/>
</dbReference>
<keyword evidence="3 11" id="KW-0347">Helicase</keyword>
<feature type="short sequence motif" description="Q motif" evidence="6">
    <location>
        <begin position="2"/>
        <end position="30"/>
    </location>
</feature>
<evidence type="ECO:0000256" key="6">
    <source>
        <dbReference type="PROSITE-ProRule" id="PRU00552"/>
    </source>
</evidence>
<evidence type="ECO:0000259" key="8">
    <source>
        <dbReference type="PROSITE" id="PS51192"/>
    </source>
</evidence>
<reference evidence="11 12" key="1">
    <citation type="submission" date="2023-03" db="EMBL/GenBank/DDBJ databases">
        <title>Fodinicurvata sp. CAU 1616 isolated from sea sendiment.</title>
        <authorList>
            <person name="Kim W."/>
        </authorList>
    </citation>
    <scope>NUCLEOTIDE SEQUENCE [LARGE SCALE GENOMIC DNA]</scope>
    <source>
        <strain evidence="11 12">CAU 1616</strain>
    </source>
</reference>
<dbReference type="SMART" id="SM00490">
    <property type="entry name" value="HELICc"/>
    <property type="match status" value="1"/>
</dbReference>
<dbReference type="InterPro" id="IPR011545">
    <property type="entry name" value="DEAD/DEAH_box_helicase_dom"/>
</dbReference>
<dbReference type="RefSeq" id="WP_275820385.1">
    <property type="nucleotide sequence ID" value="NZ_JARHUD010000002.1"/>
</dbReference>
<dbReference type="InterPro" id="IPR001650">
    <property type="entry name" value="Helicase_C-like"/>
</dbReference>
<name>A0ABT5YJS7_9PROT</name>
<keyword evidence="12" id="KW-1185">Reference proteome</keyword>
<dbReference type="PROSITE" id="PS51194">
    <property type="entry name" value="HELICASE_CTER"/>
    <property type="match status" value="1"/>
</dbReference>